<dbReference type="PANTHER" id="PTHR34123:SF1">
    <property type="entry name" value="OS04G0578200 PROTEIN"/>
    <property type="match status" value="1"/>
</dbReference>
<dbReference type="InterPro" id="IPR032710">
    <property type="entry name" value="NTF2-like_dom_sf"/>
</dbReference>
<sequence length="136" mass="16286">MDIIEILKQDYQRFPAAPTYSIYDENVYFRDPMTQFRGLKRYQQMIDFMATWFKQIQLDLHDINQEDNTIKTKWTLSWTTPLPWQPRIHISGWSELLLNADGKIESHIDYWDISRLEVLQQHLKTGSRSPKPPKTS</sequence>
<dbReference type="Pfam" id="PF10184">
    <property type="entry name" value="DUF2358"/>
    <property type="match status" value="1"/>
</dbReference>
<dbReference type="AlphaFoldDB" id="A0A7C3VIX7"/>
<dbReference type="Gene3D" id="3.10.450.50">
    <property type="match status" value="1"/>
</dbReference>
<dbReference type="EMBL" id="DSPX01000071">
    <property type="protein sequence ID" value="HGG00477.1"/>
    <property type="molecule type" value="Genomic_DNA"/>
</dbReference>
<name>A0A7C3VIX7_9CYAN</name>
<proteinExistence type="predicted"/>
<organism evidence="1">
    <name type="scientific">Planktothricoides sp. SpSt-374</name>
    <dbReference type="NCBI Taxonomy" id="2282167"/>
    <lineage>
        <taxon>Bacteria</taxon>
        <taxon>Bacillati</taxon>
        <taxon>Cyanobacteriota</taxon>
        <taxon>Cyanophyceae</taxon>
        <taxon>Oscillatoriophycideae</taxon>
        <taxon>Oscillatoriales</taxon>
        <taxon>Oscillatoriaceae</taxon>
        <taxon>Planktothricoides</taxon>
    </lineage>
</organism>
<dbReference type="PANTHER" id="PTHR34123">
    <property type="entry name" value="OS04G0578200 PROTEIN"/>
    <property type="match status" value="1"/>
</dbReference>
<comment type="caution">
    <text evidence="1">The sequence shown here is derived from an EMBL/GenBank/DDBJ whole genome shotgun (WGS) entry which is preliminary data.</text>
</comment>
<dbReference type="SUPFAM" id="SSF54427">
    <property type="entry name" value="NTF2-like"/>
    <property type="match status" value="1"/>
</dbReference>
<gene>
    <name evidence="1" type="ORF">ENR15_07460</name>
</gene>
<protein>
    <submittedName>
        <fullName evidence="1">DUF2358 domain-containing protein</fullName>
    </submittedName>
</protein>
<reference evidence="1" key="1">
    <citation type="journal article" date="2020" name="mSystems">
        <title>Genome- and Community-Level Interaction Insights into Carbon Utilization and Element Cycling Functions of Hydrothermarchaeota in Hydrothermal Sediment.</title>
        <authorList>
            <person name="Zhou Z."/>
            <person name="Liu Y."/>
            <person name="Xu W."/>
            <person name="Pan J."/>
            <person name="Luo Z.H."/>
            <person name="Li M."/>
        </authorList>
    </citation>
    <scope>NUCLEOTIDE SEQUENCE [LARGE SCALE GENOMIC DNA]</scope>
    <source>
        <strain evidence="1">SpSt-374</strain>
    </source>
</reference>
<accession>A0A7C3VIX7</accession>
<dbReference type="InterPro" id="IPR018790">
    <property type="entry name" value="DUF2358"/>
</dbReference>
<evidence type="ECO:0000313" key="1">
    <source>
        <dbReference type="EMBL" id="HGG00477.1"/>
    </source>
</evidence>